<feature type="signal peptide" evidence="1">
    <location>
        <begin position="1"/>
        <end position="35"/>
    </location>
</feature>
<dbReference type="InterPro" id="IPR013783">
    <property type="entry name" value="Ig-like_fold"/>
</dbReference>
<organism evidence="2 3">
    <name type="scientific">Dyadobacter jejuensis</name>
    <dbReference type="NCBI Taxonomy" id="1082580"/>
    <lineage>
        <taxon>Bacteria</taxon>
        <taxon>Pseudomonadati</taxon>
        <taxon>Bacteroidota</taxon>
        <taxon>Cytophagia</taxon>
        <taxon>Cytophagales</taxon>
        <taxon>Spirosomataceae</taxon>
        <taxon>Dyadobacter</taxon>
    </lineage>
</organism>
<reference evidence="2 3" key="1">
    <citation type="submission" date="2018-03" db="EMBL/GenBank/DDBJ databases">
        <title>Genomic Encyclopedia of Archaeal and Bacterial Type Strains, Phase II (KMG-II): from individual species to whole genera.</title>
        <authorList>
            <person name="Goeker M."/>
        </authorList>
    </citation>
    <scope>NUCLEOTIDE SEQUENCE [LARGE SCALE GENOMIC DNA]</scope>
    <source>
        <strain evidence="2 3">DSM 100346</strain>
    </source>
</reference>
<proteinExistence type="predicted"/>
<feature type="chain" id="PRO_5016347265" evidence="1">
    <location>
        <begin position="36"/>
        <end position="500"/>
    </location>
</feature>
<dbReference type="AlphaFoldDB" id="A0A316ALA0"/>
<evidence type="ECO:0000256" key="1">
    <source>
        <dbReference type="SAM" id="SignalP"/>
    </source>
</evidence>
<keyword evidence="1" id="KW-0732">Signal</keyword>
<dbReference type="SUPFAM" id="SSF49464">
    <property type="entry name" value="Carboxypeptidase regulatory domain-like"/>
    <property type="match status" value="1"/>
</dbReference>
<protein>
    <submittedName>
        <fullName evidence="2">Putative secreted protein (Por secretion system target)</fullName>
    </submittedName>
</protein>
<accession>A0A316ALA0</accession>
<dbReference type="Proteomes" id="UP000245880">
    <property type="component" value="Unassembled WGS sequence"/>
</dbReference>
<gene>
    <name evidence="2" type="ORF">CLV98_10691</name>
</gene>
<dbReference type="EMBL" id="QGDT01000006">
    <property type="protein sequence ID" value="PWJ57620.1"/>
    <property type="molecule type" value="Genomic_DNA"/>
</dbReference>
<evidence type="ECO:0000313" key="2">
    <source>
        <dbReference type="EMBL" id="PWJ57620.1"/>
    </source>
</evidence>
<name>A0A316ALA0_9BACT</name>
<dbReference type="InterPro" id="IPR008969">
    <property type="entry name" value="CarboxyPept-like_regulatory"/>
</dbReference>
<sequence length="500" mass="54006">MLFYLQKNTFLKKVKYSCVVLVVLASIGFTPSGYAQTFPVLPSPNYDVNHAALVKGTVSQDGGSGIAGILVKLKNSSGRVISNTLTDDLGQYELTAKAEADNYSLEIEYPVDGFSILTAPAAFALSGSQMVNGKDFTLVRNPNTLTVCDVYEPTLAPWGLSSAVYLNLKKPEISTAYNSVKLFTSATTREEELQVINSNGGEDARVPRLEVGATVYHEAPGSSSSINSYMEFAKSNIGGSQNLVVPASTTYTYYDISSGNTWTSGNLSDANYATNGNNVQLQIAAEATITSTINGGNVAFSVASNSNAGACLVYTYSSDPLPVRLVSFEATKQKNEPTFLEWTTAEEELSKEFQIERSSNATDWSTIGVVPTTNQGVSLAEYQYYDYENVGGTTYYRLKILDIDGSYAYSRIRSVTDGPSVNKLTLFPNPISSSQQKLQFDNLPSELQKIELVSITGMVAYSIEKPSAEGISMDGISKGFYIVNAVLQNGQVLSSRLLIN</sequence>
<dbReference type="Gene3D" id="2.60.40.10">
    <property type="entry name" value="Immunoglobulins"/>
    <property type="match status" value="1"/>
</dbReference>
<dbReference type="InterPro" id="IPR026444">
    <property type="entry name" value="Secre_tail"/>
</dbReference>
<dbReference type="NCBIfam" id="TIGR04183">
    <property type="entry name" value="Por_Secre_tail"/>
    <property type="match status" value="1"/>
</dbReference>
<keyword evidence="3" id="KW-1185">Reference proteome</keyword>
<comment type="caution">
    <text evidence="2">The sequence shown here is derived from an EMBL/GenBank/DDBJ whole genome shotgun (WGS) entry which is preliminary data.</text>
</comment>
<evidence type="ECO:0000313" key="3">
    <source>
        <dbReference type="Proteomes" id="UP000245880"/>
    </source>
</evidence>